<evidence type="ECO:0000313" key="6">
    <source>
        <dbReference type="Proteomes" id="UP000018296"/>
    </source>
</evidence>
<dbReference type="RefSeq" id="WP_023510797.1">
    <property type="nucleotide sequence ID" value="NZ_AWTC01000013.1"/>
</dbReference>
<dbReference type="EMBL" id="AWTC01000013">
    <property type="protein sequence ID" value="EST11114.1"/>
    <property type="molecule type" value="Genomic_DNA"/>
</dbReference>
<evidence type="ECO:0000259" key="4">
    <source>
        <dbReference type="Pfam" id="PF07261"/>
    </source>
</evidence>
<dbReference type="InterPro" id="IPR053162">
    <property type="entry name" value="DnaD"/>
</dbReference>
<feature type="domain" description="DnaB/C C-terminal" evidence="4">
    <location>
        <begin position="216"/>
        <end position="285"/>
    </location>
</feature>
<name>V6J2U9_9BACL</name>
<feature type="transmembrane region" description="Helical" evidence="3">
    <location>
        <begin position="81"/>
        <end position="104"/>
    </location>
</feature>
<protein>
    <recommendedName>
        <fullName evidence="4">DnaB/C C-terminal domain-containing protein</fullName>
    </recommendedName>
</protein>
<accession>V6J2U9</accession>
<dbReference type="PATRIC" id="fig|1395513.3.peg.2594"/>
<dbReference type="PANTHER" id="PTHR37293">
    <property type="entry name" value="PHAGE REPLICATION PROTEIN-RELATED"/>
    <property type="match status" value="1"/>
</dbReference>
<keyword evidence="6" id="KW-1185">Reference proteome</keyword>
<feature type="region of interest" description="Disordered" evidence="2">
    <location>
        <begin position="156"/>
        <end position="201"/>
    </location>
</feature>
<evidence type="ECO:0000256" key="3">
    <source>
        <dbReference type="SAM" id="Phobius"/>
    </source>
</evidence>
<proteinExistence type="inferred from homology"/>
<keyword evidence="3" id="KW-1133">Transmembrane helix</keyword>
<gene>
    <name evidence="5" type="ORF">P343_12785</name>
</gene>
<dbReference type="Gene3D" id="1.10.10.10">
    <property type="entry name" value="Winged helix-like DNA-binding domain superfamily/Winged helix DNA-binding domain"/>
    <property type="match status" value="1"/>
</dbReference>
<feature type="compositionally biased region" description="Polar residues" evidence="2">
    <location>
        <begin position="156"/>
        <end position="172"/>
    </location>
</feature>
<dbReference type="eggNOG" id="COG0640">
    <property type="taxonomic scope" value="Bacteria"/>
</dbReference>
<dbReference type="SUPFAM" id="SSF158499">
    <property type="entry name" value="DnaD domain-like"/>
    <property type="match status" value="1"/>
</dbReference>
<evidence type="ECO:0000313" key="5">
    <source>
        <dbReference type="EMBL" id="EST11114.1"/>
    </source>
</evidence>
<dbReference type="PROSITE" id="PS51257">
    <property type="entry name" value="PROKAR_LIPOPROTEIN"/>
    <property type="match status" value="1"/>
</dbReference>
<dbReference type="Gene3D" id="1.10.10.630">
    <property type="entry name" value="DnaD domain-like"/>
    <property type="match status" value="1"/>
</dbReference>
<dbReference type="OrthoDB" id="1258529at2"/>
<feature type="compositionally biased region" description="Low complexity" evidence="2">
    <location>
        <begin position="176"/>
        <end position="201"/>
    </location>
</feature>
<dbReference type="InterPro" id="IPR006343">
    <property type="entry name" value="DnaB/C_C"/>
</dbReference>
<keyword evidence="3" id="KW-0812">Transmembrane</keyword>
<dbReference type="Proteomes" id="UP000018296">
    <property type="component" value="Unassembled WGS sequence"/>
</dbReference>
<organism evidence="5 6">
    <name type="scientific">Sporolactobacillus laevolacticus DSM 442</name>
    <dbReference type="NCBI Taxonomy" id="1395513"/>
    <lineage>
        <taxon>Bacteria</taxon>
        <taxon>Bacillati</taxon>
        <taxon>Bacillota</taxon>
        <taxon>Bacilli</taxon>
        <taxon>Bacillales</taxon>
        <taxon>Sporolactobacillaceae</taxon>
        <taxon>Sporolactobacillus</taxon>
    </lineage>
</organism>
<dbReference type="eggNOG" id="COG3935">
    <property type="taxonomic scope" value="Bacteria"/>
</dbReference>
<comment type="similarity">
    <text evidence="1">Belongs to the DnaB/DnaD family.</text>
</comment>
<reference evidence="5 6" key="1">
    <citation type="journal article" date="2013" name="Genome Announc.">
        <title>Genome Sequence of Sporolactobacillus laevolacticus DSM442, an Efficient Polymer-Grade D-Lactate Producer from Agricultural Waste Cottonseed as a Nitrogen Source.</title>
        <authorList>
            <person name="Wang H."/>
            <person name="Wang L."/>
            <person name="Ju J."/>
            <person name="Yu B."/>
            <person name="Ma Y."/>
        </authorList>
    </citation>
    <scope>NUCLEOTIDE SEQUENCE [LARGE SCALE GENOMIC DNA]</scope>
    <source>
        <strain evidence="5 6">DSM 442</strain>
    </source>
</reference>
<dbReference type="InterPro" id="IPR036388">
    <property type="entry name" value="WH-like_DNA-bd_sf"/>
</dbReference>
<sequence length="336" mass="37600">MGRRYARHVTQAYINIINMLLSCNGNLKCGTDRIISGMNGTAIDMSSEDKAKLSGNIADEGYGIIFKKPLKDKRLSIEAKAIYAFICSYTGAGLTAFPGVQLMLDCLGVSEKRFYKYRKQLIDLGYITVTHRYDGQRNQSNLYTVNLSIDHTQFDTSHSDTSQFDSGQPDSGQNGGTKSNSLSSLTSFKSNTDTSSSSSKPDPFYDDIQKYKLVSQFYQENYHNFLSPINAQALDELVDKSSSDLVIAAMKVALKEDNKRISYVEGIINKWLDADVTTLDEAREFQRKWKEKKGLNAGGKARTNISDIRRYYGRSPEKSSYEQMLAESAAAKAVWN</sequence>
<dbReference type="Pfam" id="PF13730">
    <property type="entry name" value="HTH_36"/>
    <property type="match status" value="1"/>
</dbReference>
<dbReference type="PANTHER" id="PTHR37293:SF5">
    <property type="entry name" value="DNA REPLICATION PROTEIN"/>
    <property type="match status" value="1"/>
</dbReference>
<keyword evidence="3" id="KW-0472">Membrane</keyword>
<dbReference type="Pfam" id="PF07261">
    <property type="entry name" value="DnaB_2"/>
    <property type="match status" value="1"/>
</dbReference>
<dbReference type="AlphaFoldDB" id="V6J2U9"/>
<dbReference type="STRING" id="1395513.P343_12785"/>
<evidence type="ECO:0000256" key="2">
    <source>
        <dbReference type="SAM" id="MobiDB-lite"/>
    </source>
</evidence>
<evidence type="ECO:0000256" key="1">
    <source>
        <dbReference type="ARBA" id="ARBA00093462"/>
    </source>
</evidence>
<dbReference type="InterPro" id="IPR034829">
    <property type="entry name" value="DnaD-like_sf"/>
</dbReference>
<dbReference type="NCBIfam" id="TIGR01446">
    <property type="entry name" value="DnaD_dom"/>
    <property type="match status" value="1"/>
</dbReference>
<comment type="caution">
    <text evidence="5">The sequence shown here is derived from an EMBL/GenBank/DDBJ whole genome shotgun (WGS) entry which is preliminary data.</text>
</comment>